<evidence type="ECO:0000256" key="7">
    <source>
        <dbReference type="ARBA" id="ARBA00022801"/>
    </source>
</evidence>
<dbReference type="InterPro" id="IPR041805">
    <property type="entry name" value="ASMase/PPN1_MPP"/>
</dbReference>
<proteinExistence type="inferred from homology"/>
<dbReference type="GO" id="GO:0000324">
    <property type="term" value="C:fungal-type vacuole"/>
    <property type="evidence" value="ECO:0007669"/>
    <property type="project" value="TreeGrafter"/>
</dbReference>
<keyword evidence="10 12" id="KW-0472">Membrane</keyword>
<protein>
    <recommendedName>
        <fullName evidence="4 12">Endopolyphosphatase</fullName>
        <ecNumber evidence="3 12">3.6.1.10</ecNumber>
    </recommendedName>
</protein>
<evidence type="ECO:0000256" key="10">
    <source>
        <dbReference type="ARBA" id="ARBA00023136"/>
    </source>
</evidence>
<dbReference type="Gene3D" id="3.60.21.10">
    <property type="match status" value="1"/>
</dbReference>
<keyword evidence="11" id="KW-0325">Glycoprotein</keyword>
<evidence type="ECO:0000256" key="8">
    <source>
        <dbReference type="ARBA" id="ARBA00022968"/>
    </source>
</evidence>
<keyword evidence="5 12" id="KW-0926">Vacuole</keyword>
<evidence type="ECO:0000256" key="11">
    <source>
        <dbReference type="ARBA" id="ARBA00023180"/>
    </source>
</evidence>
<evidence type="ECO:0000256" key="5">
    <source>
        <dbReference type="ARBA" id="ARBA00022554"/>
    </source>
</evidence>
<dbReference type="InterPro" id="IPR004843">
    <property type="entry name" value="Calcineurin-like_PHP"/>
</dbReference>
<dbReference type="InParanoid" id="A0A4Q1BC10"/>
<dbReference type="GO" id="GO:0005774">
    <property type="term" value="C:vacuolar membrane"/>
    <property type="evidence" value="ECO:0007669"/>
    <property type="project" value="UniProtKB-SubCell"/>
</dbReference>
<keyword evidence="7 12" id="KW-0378">Hydrolase</keyword>
<feature type="region of interest" description="Disordered" evidence="13">
    <location>
        <begin position="431"/>
        <end position="478"/>
    </location>
</feature>
<dbReference type="EC" id="3.6.1.10" evidence="3 12"/>
<evidence type="ECO:0000256" key="12">
    <source>
        <dbReference type="PIRNR" id="PIRNR027093"/>
    </source>
</evidence>
<evidence type="ECO:0000313" key="16">
    <source>
        <dbReference type="Proteomes" id="UP000289152"/>
    </source>
</evidence>
<evidence type="ECO:0000256" key="4">
    <source>
        <dbReference type="ARBA" id="ARBA00014458"/>
    </source>
</evidence>
<comment type="caution">
    <text evidence="15">The sequence shown here is derived from an EMBL/GenBank/DDBJ whole genome shotgun (WGS) entry which is preliminary data.</text>
</comment>
<evidence type="ECO:0000313" key="15">
    <source>
        <dbReference type="EMBL" id="RXK36339.1"/>
    </source>
</evidence>
<keyword evidence="6" id="KW-0812">Transmembrane</keyword>
<feature type="compositionally biased region" description="Basic and acidic residues" evidence="13">
    <location>
        <begin position="439"/>
        <end position="454"/>
    </location>
</feature>
<dbReference type="Proteomes" id="UP000289152">
    <property type="component" value="Unassembled WGS sequence"/>
</dbReference>
<reference evidence="15 16" key="1">
    <citation type="submission" date="2016-06" db="EMBL/GenBank/DDBJ databases">
        <title>Evolution of pathogenesis and genome organization in the Tremellales.</title>
        <authorList>
            <person name="Cuomo C."/>
            <person name="Litvintseva A."/>
            <person name="Heitman J."/>
            <person name="Chen Y."/>
            <person name="Sun S."/>
            <person name="Springer D."/>
            <person name="Dromer F."/>
            <person name="Young S."/>
            <person name="Zeng Q."/>
            <person name="Chapman S."/>
            <person name="Gujja S."/>
            <person name="Saif S."/>
            <person name="Birren B."/>
        </authorList>
    </citation>
    <scope>NUCLEOTIDE SEQUENCE [LARGE SCALE GENOMIC DNA]</scope>
    <source>
        <strain evidence="15 16">ATCC 28783</strain>
    </source>
</reference>
<evidence type="ECO:0000256" key="2">
    <source>
        <dbReference type="ARBA" id="ARBA00010399"/>
    </source>
</evidence>
<dbReference type="GO" id="GO:0005615">
    <property type="term" value="C:extracellular space"/>
    <property type="evidence" value="ECO:0007669"/>
    <property type="project" value="TreeGrafter"/>
</dbReference>
<evidence type="ECO:0000256" key="1">
    <source>
        <dbReference type="ARBA" id="ARBA00004576"/>
    </source>
</evidence>
<dbReference type="GO" id="GO:0004309">
    <property type="term" value="F:exopolyphosphatase activity"/>
    <property type="evidence" value="ECO:0007669"/>
    <property type="project" value="TreeGrafter"/>
</dbReference>
<dbReference type="FunCoup" id="A0A4Q1BC10">
    <property type="interactions" value="44"/>
</dbReference>
<dbReference type="InterPro" id="IPR029052">
    <property type="entry name" value="Metallo-depent_PP-like"/>
</dbReference>
<dbReference type="PANTHER" id="PTHR10340">
    <property type="entry name" value="SPHINGOMYELIN PHOSPHODIESTERASE"/>
    <property type="match status" value="1"/>
</dbReference>
<sequence length="612" mass="70352">MRLPRYIAILPLTLNVIADQSPFSTNPDTSSSTLRRPLKGRFLHVTDIHPDPHYNPGSKVSDGCHKKQKHKGKSTVMPTLSDESDHQEDEGLWRKKEQLAGDWGTPVTECDSPMSLVNMTFEWLKKEWADEVDFVVWTGDNARHDIDRDIPRRPDEIYELNRLMVDLMRDAFPPHVHIVPSIGNNDIYPHNVLAAGPSSISSEYGRIWKPFIPSDYRHVFERGMYFSAEVIPDQLAVISLNTLFWYDSNTLVDGCVDRSSDPGALEMDWLEVQLEELRDREMQVWLTGHVPPHAGNYFETCYLRYGDLALRYQDTIVGHLFGHMNVDHFFFLDVIELEESSKRGLRPNTTAHQRARASGAFGSFGRSANNGLRDELKKDFGEMPGPQAIKLKDYVVVNVGASVIPTYLPGVRVYSYNISGLDDEITIAKKRKHGHRHDKPKDDCSLPEHQDKPHCTFKHKPRYYNKTSPSRSNRPLTPLGYTQFYLPDMDQNKNHQPEWKIEYTTHRVEHLIPSNTSMNLQLQPPPIPLHLLPEYDPILFDPESLTPTKGKAGDEPEGDGEKDVLEMRRSFEKALKKITPWKMKDLTIGSYVKLARKLIADKKMWKQFQNFM</sequence>
<dbReference type="AlphaFoldDB" id="A0A4Q1BC10"/>
<accession>A0A4Q1BC10</accession>
<dbReference type="OrthoDB" id="348678at2759"/>
<feature type="domain" description="Calcineurin-like phosphoesterase" evidence="14">
    <location>
        <begin position="41"/>
        <end position="323"/>
    </location>
</feature>
<evidence type="ECO:0000256" key="6">
    <source>
        <dbReference type="ARBA" id="ARBA00022692"/>
    </source>
</evidence>
<keyword evidence="8" id="KW-0735">Signal-anchor</keyword>
<dbReference type="GO" id="GO:0008081">
    <property type="term" value="F:phosphoric diester hydrolase activity"/>
    <property type="evidence" value="ECO:0007669"/>
    <property type="project" value="TreeGrafter"/>
</dbReference>
<dbReference type="InterPro" id="IPR012358">
    <property type="entry name" value="EndopolyPtase_N1"/>
</dbReference>
<dbReference type="PANTHER" id="PTHR10340:SF55">
    <property type="entry name" value="ENDOPOLYPHOSPHATASE"/>
    <property type="match status" value="1"/>
</dbReference>
<dbReference type="GO" id="GO:0000298">
    <property type="term" value="F:endopolyphosphatase activity"/>
    <property type="evidence" value="ECO:0007669"/>
    <property type="project" value="UniProtKB-EC"/>
</dbReference>
<dbReference type="STRING" id="5217.A0A4Q1BC10"/>
<dbReference type="SUPFAM" id="SSF56300">
    <property type="entry name" value="Metallo-dependent phosphatases"/>
    <property type="match status" value="1"/>
</dbReference>
<evidence type="ECO:0000256" key="9">
    <source>
        <dbReference type="ARBA" id="ARBA00022989"/>
    </source>
</evidence>
<dbReference type="PIRSF" id="PIRSF027093">
    <property type="entry name" value="EndopolyPtase_N1"/>
    <property type="match status" value="1"/>
</dbReference>
<comment type="similarity">
    <text evidence="2">Belongs to the endopolyphosphatase PPN1 family.</text>
</comment>
<comment type="subcellular location">
    <subcellularLocation>
        <location evidence="1">Vacuole membrane</location>
        <topology evidence="1">Single-pass type II membrane protein</topology>
    </subcellularLocation>
</comment>
<feature type="compositionally biased region" description="Polar residues" evidence="13">
    <location>
        <begin position="465"/>
        <end position="475"/>
    </location>
</feature>
<comment type="function">
    <text evidence="12">Catalyzes the hydrolysis of inorganic polyphosphate (polyP) chains of many hundreds of phosphate residues into shorter lengths.</text>
</comment>
<keyword evidence="9" id="KW-1133">Transmembrane helix</keyword>
<dbReference type="GO" id="GO:0006798">
    <property type="term" value="P:polyphosphate catabolic process"/>
    <property type="evidence" value="ECO:0007669"/>
    <property type="project" value="TreeGrafter"/>
</dbReference>
<evidence type="ECO:0000256" key="13">
    <source>
        <dbReference type="SAM" id="MobiDB-lite"/>
    </source>
</evidence>
<dbReference type="VEuPathDB" id="FungiDB:TREMEDRAFT_27201"/>
<evidence type="ECO:0000259" key="14">
    <source>
        <dbReference type="Pfam" id="PF00149"/>
    </source>
</evidence>
<comment type="catalytic activity">
    <reaction evidence="12">
        <text>[phosphate](n+1) + n H2O = (n+1) phosphate + n H(+)</text>
        <dbReference type="Rhea" id="RHEA:22452"/>
        <dbReference type="Rhea" id="RHEA-COMP:14280"/>
        <dbReference type="ChEBI" id="CHEBI:15377"/>
        <dbReference type="ChEBI" id="CHEBI:15378"/>
        <dbReference type="ChEBI" id="CHEBI:16838"/>
        <dbReference type="ChEBI" id="CHEBI:43474"/>
        <dbReference type="EC" id="3.6.1.10"/>
    </reaction>
</comment>
<dbReference type="Pfam" id="PF00149">
    <property type="entry name" value="Metallophos"/>
    <property type="match status" value="1"/>
</dbReference>
<feature type="region of interest" description="Disordered" evidence="13">
    <location>
        <begin position="47"/>
        <end position="91"/>
    </location>
</feature>
<dbReference type="EMBL" id="SDIL01000100">
    <property type="protein sequence ID" value="RXK36339.1"/>
    <property type="molecule type" value="Genomic_DNA"/>
</dbReference>
<dbReference type="CDD" id="cd00842">
    <property type="entry name" value="MPP_ASMase"/>
    <property type="match status" value="1"/>
</dbReference>
<name>A0A4Q1BC10_TREME</name>
<keyword evidence="16" id="KW-1185">Reference proteome</keyword>
<organism evidence="15 16">
    <name type="scientific">Tremella mesenterica</name>
    <name type="common">Jelly fungus</name>
    <dbReference type="NCBI Taxonomy" id="5217"/>
    <lineage>
        <taxon>Eukaryota</taxon>
        <taxon>Fungi</taxon>
        <taxon>Dikarya</taxon>
        <taxon>Basidiomycota</taxon>
        <taxon>Agaricomycotina</taxon>
        <taxon>Tremellomycetes</taxon>
        <taxon>Tremellales</taxon>
        <taxon>Tremellaceae</taxon>
        <taxon>Tremella</taxon>
    </lineage>
</organism>
<evidence type="ECO:0000256" key="3">
    <source>
        <dbReference type="ARBA" id="ARBA00012459"/>
    </source>
</evidence>
<gene>
    <name evidence="15" type="ORF">M231_06376</name>
</gene>